<dbReference type="SUPFAM" id="SSF56672">
    <property type="entry name" value="DNA/RNA polymerases"/>
    <property type="match status" value="1"/>
</dbReference>
<feature type="compositionally biased region" description="Pro residues" evidence="1">
    <location>
        <begin position="653"/>
        <end position="667"/>
    </location>
</feature>
<dbReference type="PANTHER" id="PTHR11439:SF483">
    <property type="entry name" value="PEPTIDE SYNTHASE GLIP-LIKE, PUTATIVE (AFU_ORTHOLOGUE AFUA_3G12920)-RELATED"/>
    <property type="match status" value="1"/>
</dbReference>
<feature type="region of interest" description="Disordered" evidence="1">
    <location>
        <begin position="327"/>
        <end position="414"/>
    </location>
</feature>
<dbReference type="Pfam" id="PF07727">
    <property type="entry name" value="RVT_2"/>
    <property type="match status" value="1"/>
</dbReference>
<evidence type="ECO:0000256" key="1">
    <source>
        <dbReference type="SAM" id="MobiDB-lite"/>
    </source>
</evidence>
<evidence type="ECO:0000313" key="3">
    <source>
        <dbReference type="EMBL" id="ABF94880.1"/>
    </source>
</evidence>
<dbReference type="EMBL" id="DP000009">
    <property type="protein sequence ID" value="ABF94880.1"/>
    <property type="molecule type" value="Genomic_DNA"/>
</dbReference>
<feature type="compositionally biased region" description="Acidic residues" evidence="1">
    <location>
        <begin position="620"/>
        <end position="632"/>
    </location>
</feature>
<accession>Q10PB9</accession>
<dbReference type="InterPro" id="IPR013103">
    <property type="entry name" value="RVT_2"/>
</dbReference>
<sequence>MVMQEELNNFTQNEVWTLVERPRQNVIGTKWILRNKQDEAGVVIRNKASAFLNGPINELVYVEQPPGFEDPKYPNHVYKLHKVLYGLKQAPRAWYECLRNFLVKNGFEIGKADSTLFTKRHDNDIFVCQIYVDDIIFGSTNKSFSEEFNRMMTKRFEMSMMGELKFFLGLQIKQLKEETFICQTKYLKDMLKKFGMENAKPIHTPMPSNGHLDLNEQGKDVDQKVYCSIIGSLLYLCASRPDIMLSVCMCARFQAAPKECHLVAVKRILRYLVHTPNLGLWYPKGARFDLIGYADADYAGCKVDRKSTSGTCQFLVFFAFLRMPPRKQTSHKSKRPRDRSPTPSSHDDSDSDWSGGEDAVPQGARVARGGNLPPLRSTPGGGGDGEGSSRQPQTPPHQPNVPIGPLRIHTPERDPTVIREVYDWRSKSEVVAPRRDEDPRSLRRTATDPRFWTLFQQDFYESVIKSKAHPTVPMQWINWEELQAHNDPVIDSVIANCDLMGIRSFMTLQQNWCNEIIAQFYATVYFDRYRAMHWMTQGSWPPAPQLLGTSPPLPLSRLLLLSALPLWLVSLFGLCSAEAKKNRRLRNSAKKTAHDVKFVKARYYKDQHINILPSPPGFEAEPDEPEDEEIEDPFAGLPPNFDFFGYGHGYGYPPLPPPEDPPQAPFA</sequence>
<dbReference type="AlphaFoldDB" id="Q10PB9"/>
<evidence type="ECO:0000259" key="2">
    <source>
        <dbReference type="Pfam" id="PF07727"/>
    </source>
</evidence>
<feature type="region of interest" description="Disordered" evidence="1">
    <location>
        <begin position="614"/>
        <end position="642"/>
    </location>
</feature>
<dbReference type="InterPro" id="IPR043502">
    <property type="entry name" value="DNA/RNA_pol_sf"/>
</dbReference>
<feature type="domain" description="Reverse transcriptase Ty1/copia-type" evidence="2">
    <location>
        <begin position="49"/>
        <end position="206"/>
    </location>
</feature>
<gene>
    <name evidence="3" type="ordered locus">LOC_Os03g13670</name>
</gene>
<dbReference type="PANTHER" id="PTHR11439">
    <property type="entry name" value="GAG-POL-RELATED RETROTRANSPOSON"/>
    <property type="match status" value="1"/>
</dbReference>
<feature type="compositionally biased region" description="Basic residues" evidence="1">
    <location>
        <begin position="327"/>
        <end position="337"/>
    </location>
</feature>
<feature type="region of interest" description="Disordered" evidence="1">
    <location>
        <begin position="648"/>
        <end position="667"/>
    </location>
</feature>
<reference evidence="3" key="2">
    <citation type="submission" date="2006-06" db="EMBL/GenBank/DDBJ databases">
        <authorList>
            <person name="Buell R."/>
            <person name="Wing R.A."/>
            <person name="McCombie W.A."/>
            <person name="Ouyang S."/>
        </authorList>
    </citation>
    <scope>NUCLEOTIDE SEQUENCE</scope>
</reference>
<reference evidence="3" key="1">
    <citation type="journal article" date="2005" name="Genome Res.">
        <title>Sequence, annotation, and analysis of synteny between rice chromosome 3 and diverged grass species.</title>
        <authorList>
            <consortium name="Rice Chromosome 3 Sequencing Consortium"/>
            <person name="Buell C.R."/>
            <person name="Yuan Q."/>
            <person name="Ouyang S."/>
            <person name="Liu J."/>
            <person name="Zhu W."/>
            <person name="Wang A."/>
            <person name="Maiti R."/>
            <person name="Haas B."/>
            <person name="Wortman J."/>
            <person name="Pertea M."/>
            <person name="Jones K.M."/>
            <person name="Kim M."/>
            <person name="Overton L."/>
            <person name="Tsitrin T."/>
            <person name="Fadrosh D."/>
            <person name="Bera J."/>
            <person name="Weaver B."/>
            <person name="Jin S."/>
            <person name="Johri S."/>
            <person name="Reardon M."/>
            <person name="Webb K."/>
            <person name="Hill J."/>
            <person name="Moffat K."/>
            <person name="Tallon L."/>
            <person name="Van Aken S."/>
            <person name="Lewis M."/>
            <person name="Utterback T."/>
            <person name="Feldblyum T."/>
            <person name="Zismann V."/>
            <person name="Iobst S."/>
            <person name="Hsiao J."/>
            <person name="de Vazeille A.R."/>
            <person name="Salzberg S.L."/>
            <person name="White O."/>
            <person name="Fraser C."/>
            <person name="Yu Y."/>
            <person name="Kim H."/>
            <person name="Rambo T."/>
            <person name="Currie J."/>
            <person name="Collura K."/>
            <person name="Kernodle-Thompson S."/>
            <person name="Wei F."/>
            <person name="Kudrna K."/>
            <person name="Ammiraju J.S."/>
            <person name="Luo M."/>
            <person name="Goicoechea J.L."/>
            <person name="Wing R.A."/>
            <person name="Henry D."/>
            <person name="Oates R."/>
            <person name="Palmer M."/>
            <person name="Pries G."/>
            <person name="Saski C."/>
            <person name="Simmons J."/>
            <person name="Soderlund C."/>
            <person name="Nelson W."/>
            <person name="de la Bastide M."/>
            <person name="Spiegel L."/>
            <person name="Nascimento L."/>
            <person name="Huang E."/>
            <person name="Preston R."/>
            <person name="Zutavern T."/>
            <person name="Palmer L."/>
            <person name="O'Shaughnessy A."/>
            <person name="Dike S."/>
            <person name="McCombie W.R."/>
            <person name="Minx P."/>
            <person name="Cordum H."/>
            <person name="Wilson R."/>
            <person name="Jin W."/>
            <person name="Lee H.R."/>
            <person name="Jiang J."/>
            <person name="Jackson S."/>
        </authorList>
    </citation>
    <scope>NUCLEOTIDE SEQUENCE [LARGE SCALE GENOMIC DNA]</scope>
</reference>
<name>Q10PB9_ORYSJ</name>
<proteinExistence type="predicted"/>
<protein>
    <submittedName>
        <fullName evidence="3">Retrotransposon protein, putative, unclassified</fullName>
    </submittedName>
</protein>
<organism evidence="3">
    <name type="scientific">Oryza sativa subsp. japonica</name>
    <name type="common">Rice</name>
    <dbReference type="NCBI Taxonomy" id="39947"/>
    <lineage>
        <taxon>Eukaryota</taxon>
        <taxon>Viridiplantae</taxon>
        <taxon>Streptophyta</taxon>
        <taxon>Embryophyta</taxon>
        <taxon>Tracheophyta</taxon>
        <taxon>Spermatophyta</taxon>
        <taxon>Magnoliopsida</taxon>
        <taxon>Liliopsida</taxon>
        <taxon>Poales</taxon>
        <taxon>Poaceae</taxon>
        <taxon>BOP clade</taxon>
        <taxon>Oryzoideae</taxon>
        <taxon>Oryzeae</taxon>
        <taxon>Oryzinae</taxon>
        <taxon>Oryza</taxon>
        <taxon>Oryza sativa</taxon>
    </lineage>
</organism>